<dbReference type="PANTHER" id="PTHR43393:SF3">
    <property type="entry name" value="LYSINE DECARBOXYLASE-LIKE PROTEIN"/>
    <property type="match status" value="1"/>
</dbReference>
<dbReference type="Pfam" id="PF18306">
    <property type="entry name" value="LDcluster4"/>
    <property type="match status" value="1"/>
</dbReference>
<accession>A0A170PDH2</accession>
<dbReference type="OrthoDB" id="9801098at2"/>
<sequence length="183" mass="19809">MAQPIISVFGSSAPLPDSEPYEEARQLGAMLAEAGFTVATGGYGGTMAAVSRGAAEAGGRVIGVTSGHLEKWRPMPPNEWVSEEIRHPSQRERLLHLVMNNDGMIALPGGIGTLSEVALAWSLMQTGEIAERSLVLLGPTWRETIRVYAQAEYIRPRDMDLIYLATSAETAVGYTRQRLAARL</sequence>
<organism evidence="1 2">
    <name type="scientific">Candidatus Promineifilum breve</name>
    <dbReference type="NCBI Taxonomy" id="1806508"/>
    <lineage>
        <taxon>Bacteria</taxon>
        <taxon>Bacillati</taxon>
        <taxon>Chloroflexota</taxon>
        <taxon>Ardenticatenia</taxon>
        <taxon>Candidatus Promineifilales</taxon>
        <taxon>Candidatus Promineifilaceae</taxon>
        <taxon>Candidatus Promineifilum</taxon>
    </lineage>
</organism>
<dbReference type="RefSeq" id="WP_095041679.1">
    <property type="nucleotide sequence ID" value="NZ_LN890655.1"/>
</dbReference>
<dbReference type="EMBL" id="LN890655">
    <property type="protein sequence ID" value="CUS02017.2"/>
    <property type="molecule type" value="Genomic_DNA"/>
</dbReference>
<proteinExistence type="predicted"/>
<evidence type="ECO:0000313" key="1">
    <source>
        <dbReference type="EMBL" id="CUS02017.2"/>
    </source>
</evidence>
<reference evidence="1" key="1">
    <citation type="submission" date="2016-01" db="EMBL/GenBank/DDBJ databases">
        <authorList>
            <person name="Mcilroy J.S."/>
            <person name="Karst M S."/>
            <person name="Albertsen M."/>
        </authorList>
    </citation>
    <scope>NUCLEOTIDE SEQUENCE</scope>
    <source>
        <strain evidence="1">Cfx-K</strain>
    </source>
</reference>
<evidence type="ECO:0008006" key="3">
    <source>
        <dbReference type="Google" id="ProtNLM"/>
    </source>
</evidence>
<dbReference type="SUPFAM" id="SSF102405">
    <property type="entry name" value="MCP/YpsA-like"/>
    <property type="match status" value="1"/>
</dbReference>
<dbReference type="KEGG" id="pbf:CFX0092_A0136"/>
<dbReference type="PANTHER" id="PTHR43393">
    <property type="entry name" value="CYTOKININ RIBOSIDE 5'-MONOPHOSPHATE PHOSPHORIBOHYDROLASE"/>
    <property type="match status" value="1"/>
</dbReference>
<protein>
    <recommendedName>
        <fullName evidence="3">Rossmann fold nucleotide-binding protein</fullName>
    </recommendedName>
</protein>
<dbReference type="Gene3D" id="3.40.50.450">
    <property type="match status" value="1"/>
</dbReference>
<gene>
    <name evidence="1" type="ORF">CFX0092_A0136</name>
</gene>
<dbReference type="Proteomes" id="UP000215027">
    <property type="component" value="Chromosome I"/>
</dbReference>
<dbReference type="AlphaFoldDB" id="A0A170PDH2"/>
<evidence type="ECO:0000313" key="2">
    <source>
        <dbReference type="Proteomes" id="UP000215027"/>
    </source>
</evidence>
<dbReference type="InterPro" id="IPR041164">
    <property type="entry name" value="LDcluster4"/>
</dbReference>
<dbReference type="InterPro" id="IPR052341">
    <property type="entry name" value="LOG_family_nucleotidases"/>
</dbReference>
<name>A0A170PDH2_9CHLR</name>
<keyword evidence="2" id="KW-1185">Reference proteome</keyword>
<dbReference type="GO" id="GO:0005829">
    <property type="term" value="C:cytosol"/>
    <property type="evidence" value="ECO:0007669"/>
    <property type="project" value="TreeGrafter"/>
</dbReference>